<evidence type="ECO:0000256" key="2">
    <source>
        <dbReference type="ARBA" id="ARBA00021980"/>
    </source>
</evidence>
<evidence type="ECO:0000256" key="3">
    <source>
        <dbReference type="ARBA" id="ARBA00048447"/>
    </source>
</evidence>
<dbReference type="CDD" id="cd09007">
    <property type="entry name" value="NP-I_spr0068"/>
    <property type="match status" value="1"/>
</dbReference>
<sequence length="254" mass="28223">MLEPGLILHRKSNIPQRFVICFFQDVIDGMRERGEITEIMRLKSEMGHNPIYRFTSEALAVITGSSADTDMSEVEVALFHPGVGASLAAGFLEEVIALGGERFIACGGAGILDPEHHLGKLLVPVSAVRDEGTSYHYMEPGRDAEPTPMALEAVTETLNESGVPFELTRTWTTDAIYRETRGKVAMRREEGCGTVEMEAAAMFAVARFRNVEFAQILYAGDDLSGDFWDSRNWHKREDIREGLVKLAVKACRRL</sequence>
<evidence type="ECO:0000313" key="6">
    <source>
        <dbReference type="Proteomes" id="UP000233256"/>
    </source>
</evidence>
<dbReference type="InterPro" id="IPR035994">
    <property type="entry name" value="Nucleoside_phosphorylase_sf"/>
</dbReference>
<name>A0A2N1PN81_9BACT</name>
<dbReference type="Proteomes" id="UP000233256">
    <property type="component" value="Unassembled WGS sequence"/>
</dbReference>
<comment type="caution">
    <text evidence="5">The sequence shown here is derived from an EMBL/GenBank/DDBJ whole genome shotgun (WGS) entry which is preliminary data.</text>
</comment>
<dbReference type="EC" id="2.4.2.3" evidence="1"/>
<protein>
    <recommendedName>
        <fullName evidence="2">Uridine phosphorylase</fullName>
        <ecNumber evidence="1">2.4.2.3</ecNumber>
    </recommendedName>
</protein>
<proteinExistence type="predicted"/>
<evidence type="ECO:0000256" key="1">
    <source>
        <dbReference type="ARBA" id="ARBA00011888"/>
    </source>
</evidence>
<feature type="domain" description="Nucleoside phosphorylase" evidence="4">
    <location>
        <begin position="72"/>
        <end position="225"/>
    </location>
</feature>
<organism evidence="5 6">
    <name type="scientific">Candidatus Wallbacteria bacterium HGW-Wallbacteria-1</name>
    <dbReference type="NCBI Taxonomy" id="2013854"/>
    <lineage>
        <taxon>Bacteria</taxon>
        <taxon>Candidatus Walliibacteriota</taxon>
    </lineage>
</organism>
<dbReference type="EMBL" id="PGXC01000012">
    <property type="protein sequence ID" value="PKK89796.1"/>
    <property type="molecule type" value="Genomic_DNA"/>
</dbReference>
<dbReference type="InterPro" id="IPR000845">
    <property type="entry name" value="Nucleoside_phosphorylase_d"/>
</dbReference>
<evidence type="ECO:0000259" key="4">
    <source>
        <dbReference type="Pfam" id="PF01048"/>
    </source>
</evidence>
<dbReference type="Gene3D" id="3.40.50.1580">
    <property type="entry name" value="Nucleoside phosphorylase domain"/>
    <property type="match status" value="1"/>
</dbReference>
<dbReference type="GO" id="GO:0004731">
    <property type="term" value="F:purine-nucleoside phosphorylase activity"/>
    <property type="evidence" value="ECO:0007669"/>
    <property type="project" value="TreeGrafter"/>
</dbReference>
<comment type="catalytic activity">
    <reaction evidence="3">
        <text>uridine + phosphate = alpha-D-ribose 1-phosphate + uracil</text>
        <dbReference type="Rhea" id="RHEA:24388"/>
        <dbReference type="ChEBI" id="CHEBI:16704"/>
        <dbReference type="ChEBI" id="CHEBI:17568"/>
        <dbReference type="ChEBI" id="CHEBI:43474"/>
        <dbReference type="ChEBI" id="CHEBI:57720"/>
        <dbReference type="EC" id="2.4.2.3"/>
    </reaction>
</comment>
<dbReference type="AlphaFoldDB" id="A0A2N1PN81"/>
<dbReference type="GO" id="GO:0006152">
    <property type="term" value="P:purine nucleoside catabolic process"/>
    <property type="evidence" value="ECO:0007669"/>
    <property type="project" value="TreeGrafter"/>
</dbReference>
<dbReference type="GO" id="GO:0004850">
    <property type="term" value="F:uridine phosphorylase activity"/>
    <property type="evidence" value="ECO:0007669"/>
    <property type="project" value="UniProtKB-EC"/>
</dbReference>
<reference evidence="5 6" key="1">
    <citation type="journal article" date="2017" name="ISME J.">
        <title>Potential for microbial H2 and metal transformations associated with novel bacteria and archaea in deep terrestrial subsurface sediments.</title>
        <authorList>
            <person name="Hernsdorf A.W."/>
            <person name="Amano Y."/>
            <person name="Miyakawa K."/>
            <person name="Ise K."/>
            <person name="Suzuki Y."/>
            <person name="Anantharaman K."/>
            <person name="Probst A."/>
            <person name="Burstein D."/>
            <person name="Thomas B.C."/>
            <person name="Banfield J.F."/>
        </authorList>
    </citation>
    <scope>NUCLEOTIDE SEQUENCE [LARGE SCALE GENOMIC DNA]</scope>
    <source>
        <strain evidence="5">HGW-Wallbacteria-1</strain>
    </source>
</reference>
<dbReference type="PANTHER" id="PTHR43691:SF11">
    <property type="entry name" value="FI09636P-RELATED"/>
    <property type="match status" value="1"/>
</dbReference>
<accession>A0A2N1PN81</accession>
<gene>
    <name evidence="5" type="ORF">CVV64_12740</name>
</gene>
<dbReference type="GO" id="GO:0005829">
    <property type="term" value="C:cytosol"/>
    <property type="evidence" value="ECO:0007669"/>
    <property type="project" value="TreeGrafter"/>
</dbReference>
<dbReference type="Pfam" id="PF01048">
    <property type="entry name" value="PNP_UDP_1"/>
    <property type="match status" value="1"/>
</dbReference>
<dbReference type="SUPFAM" id="SSF53167">
    <property type="entry name" value="Purine and uridine phosphorylases"/>
    <property type="match status" value="1"/>
</dbReference>
<dbReference type="PANTHER" id="PTHR43691">
    <property type="entry name" value="URIDINE PHOSPHORYLASE"/>
    <property type="match status" value="1"/>
</dbReference>
<evidence type="ECO:0000313" key="5">
    <source>
        <dbReference type="EMBL" id="PKK89796.1"/>
    </source>
</evidence>